<comment type="caution">
    <text evidence="1">The sequence shown here is derived from an EMBL/GenBank/DDBJ whole genome shotgun (WGS) entry which is preliminary data.</text>
</comment>
<evidence type="ECO:0000313" key="2">
    <source>
        <dbReference type="Proteomes" id="UP000797356"/>
    </source>
</evidence>
<dbReference type="Proteomes" id="UP000797356">
    <property type="component" value="Chromosome 10"/>
</dbReference>
<keyword evidence="2" id="KW-1185">Reference proteome</keyword>
<dbReference type="OrthoDB" id="583642at2759"/>
<name>A0A8K0ILH4_COCNU</name>
<organism evidence="1 2">
    <name type="scientific">Cocos nucifera</name>
    <name type="common">Coconut palm</name>
    <dbReference type="NCBI Taxonomy" id="13894"/>
    <lineage>
        <taxon>Eukaryota</taxon>
        <taxon>Viridiplantae</taxon>
        <taxon>Streptophyta</taxon>
        <taxon>Embryophyta</taxon>
        <taxon>Tracheophyta</taxon>
        <taxon>Spermatophyta</taxon>
        <taxon>Magnoliopsida</taxon>
        <taxon>Liliopsida</taxon>
        <taxon>Arecaceae</taxon>
        <taxon>Arecoideae</taxon>
        <taxon>Cocoseae</taxon>
        <taxon>Attaleinae</taxon>
        <taxon>Cocos</taxon>
    </lineage>
</organism>
<sequence length="174" mass="19586">MAVSVRDVLTFHRRDRRAYEKVIAVGRIPEIARNVVALFLWLELIGIDVITYVIECKNRRTVLRFVVEAESILACLRPDAAVPPSNTKSAIPLIAALISEPLGLHFFHFNREIAVRGLVHILDRVGTFIFDDNLYALLEGYEGAVRASEEESRRLGVQVALPELPPELAMPYSH</sequence>
<reference evidence="1" key="1">
    <citation type="journal article" date="2017" name="Gigascience">
        <title>The genome draft of coconut (Cocos nucifera).</title>
        <authorList>
            <person name="Xiao Y."/>
            <person name="Xu P."/>
            <person name="Fan H."/>
            <person name="Baudouin L."/>
            <person name="Xia W."/>
            <person name="Bocs S."/>
            <person name="Xu J."/>
            <person name="Li Q."/>
            <person name="Guo A."/>
            <person name="Zhou L."/>
            <person name="Li J."/>
            <person name="Wu Y."/>
            <person name="Ma Z."/>
            <person name="Armero A."/>
            <person name="Issali A.E."/>
            <person name="Liu N."/>
            <person name="Peng M."/>
            <person name="Yang Y."/>
        </authorList>
    </citation>
    <scope>NUCLEOTIDE SEQUENCE</scope>
    <source>
        <tissue evidence="1">Spear leaf of Hainan Tall coconut</tissue>
    </source>
</reference>
<dbReference type="PANTHER" id="PTHR33527">
    <property type="entry name" value="OS07G0274300 PROTEIN"/>
    <property type="match status" value="1"/>
</dbReference>
<dbReference type="EMBL" id="CM017881">
    <property type="protein sequence ID" value="KAG1362150.1"/>
    <property type="molecule type" value="Genomic_DNA"/>
</dbReference>
<reference evidence="1" key="2">
    <citation type="submission" date="2019-07" db="EMBL/GenBank/DDBJ databases">
        <authorList>
            <person name="Yang Y."/>
            <person name="Bocs S."/>
            <person name="Baudouin L."/>
        </authorList>
    </citation>
    <scope>NUCLEOTIDE SEQUENCE</scope>
    <source>
        <tissue evidence="1">Spear leaf of Hainan Tall coconut</tissue>
    </source>
</reference>
<accession>A0A8K0ILH4</accession>
<evidence type="ECO:0000313" key="1">
    <source>
        <dbReference type="EMBL" id="KAG1362150.1"/>
    </source>
</evidence>
<gene>
    <name evidence="1" type="ORF">COCNU_10G003690</name>
</gene>
<proteinExistence type="predicted"/>
<protein>
    <submittedName>
        <fullName evidence="1">Uncharacterized protein</fullName>
    </submittedName>
</protein>
<dbReference type="PANTHER" id="PTHR33527:SF21">
    <property type="entry name" value="OS10G0182800 PROTEIN"/>
    <property type="match status" value="1"/>
</dbReference>
<dbReference type="AlphaFoldDB" id="A0A8K0ILH4"/>